<name>A0ABW7VP86_STROI</name>
<proteinExistence type="predicted"/>
<evidence type="ECO:0000256" key="1">
    <source>
        <dbReference type="SAM" id="SignalP"/>
    </source>
</evidence>
<evidence type="ECO:0000313" key="3">
    <source>
        <dbReference type="Proteomes" id="UP001611397"/>
    </source>
</evidence>
<keyword evidence="3" id="KW-1185">Reference proteome</keyword>
<organism evidence="2 3">
    <name type="scientific">Streptomyces olivaceoviridis</name>
    <name type="common">Streptomyces corchorusii</name>
    <dbReference type="NCBI Taxonomy" id="1921"/>
    <lineage>
        <taxon>Bacteria</taxon>
        <taxon>Bacillati</taxon>
        <taxon>Actinomycetota</taxon>
        <taxon>Actinomycetes</taxon>
        <taxon>Kitasatosporales</taxon>
        <taxon>Streptomycetaceae</taxon>
        <taxon>Streptomyces</taxon>
    </lineage>
</organism>
<sequence>MASSVSGGASRSRRWKRAAAVTVSGTLLAAAAPLLMASPAQAWSWDCQQYLRKMGYHVPIGGKAYKSCNYAEEWYVDHDPVLLFYCRAGLEDLDVKHSYAVTACKKGANLL</sequence>
<feature type="signal peptide" evidence="1">
    <location>
        <begin position="1"/>
        <end position="42"/>
    </location>
</feature>
<evidence type="ECO:0008006" key="4">
    <source>
        <dbReference type="Google" id="ProtNLM"/>
    </source>
</evidence>
<dbReference type="EMBL" id="JBIRWM010000043">
    <property type="protein sequence ID" value="MFI2162681.1"/>
    <property type="molecule type" value="Genomic_DNA"/>
</dbReference>
<protein>
    <recommendedName>
        <fullName evidence="4">Secreted protein</fullName>
    </recommendedName>
</protein>
<evidence type="ECO:0000313" key="2">
    <source>
        <dbReference type="EMBL" id="MFI2162681.1"/>
    </source>
</evidence>
<accession>A0ABW7VP86</accession>
<keyword evidence="1" id="KW-0732">Signal</keyword>
<comment type="caution">
    <text evidence="2">The sequence shown here is derived from an EMBL/GenBank/DDBJ whole genome shotgun (WGS) entry which is preliminary data.</text>
</comment>
<reference evidence="2 3" key="1">
    <citation type="submission" date="2024-10" db="EMBL/GenBank/DDBJ databases">
        <title>The Natural Products Discovery Center: Release of the First 8490 Sequenced Strains for Exploring Actinobacteria Biosynthetic Diversity.</title>
        <authorList>
            <person name="Kalkreuter E."/>
            <person name="Kautsar S.A."/>
            <person name="Yang D."/>
            <person name="Bader C.D."/>
            <person name="Teijaro C.N."/>
            <person name="Fluegel L."/>
            <person name="Davis C.M."/>
            <person name="Simpson J.R."/>
            <person name="Lauterbach L."/>
            <person name="Steele A.D."/>
            <person name="Gui C."/>
            <person name="Meng S."/>
            <person name="Li G."/>
            <person name="Viehrig K."/>
            <person name="Ye F."/>
            <person name="Su P."/>
            <person name="Kiefer A.F."/>
            <person name="Nichols A."/>
            <person name="Cepeda A.J."/>
            <person name="Yan W."/>
            <person name="Fan B."/>
            <person name="Jiang Y."/>
            <person name="Adhikari A."/>
            <person name="Zheng C.-J."/>
            <person name="Schuster L."/>
            <person name="Cowan T.M."/>
            <person name="Smanski M.J."/>
            <person name="Chevrette M.G."/>
            <person name="De Carvalho L.P.S."/>
            <person name="Shen B."/>
        </authorList>
    </citation>
    <scope>NUCLEOTIDE SEQUENCE [LARGE SCALE GENOMIC DNA]</scope>
    <source>
        <strain evidence="2 3">NPDC020295</strain>
    </source>
</reference>
<gene>
    <name evidence="2" type="ORF">ACH49L_44895</name>
</gene>
<dbReference type="RefSeq" id="WP_159061712.1">
    <property type="nucleotide sequence ID" value="NZ_JBIRUT010000008.1"/>
</dbReference>
<feature type="chain" id="PRO_5046992426" description="Secreted protein" evidence="1">
    <location>
        <begin position="43"/>
        <end position="111"/>
    </location>
</feature>
<dbReference type="Proteomes" id="UP001611397">
    <property type="component" value="Unassembled WGS sequence"/>
</dbReference>